<evidence type="ECO:0000256" key="1">
    <source>
        <dbReference type="SAM" id="MobiDB-lite"/>
    </source>
</evidence>
<reference evidence="3" key="1">
    <citation type="journal article" date="2018" name="Nat. Microbiol.">
        <title>Leveraging single-cell genomics to expand the fungal tree of life.</title>
        <authorList>
            <person name="Ahrendt S.R."/>
            <person name="Quandt C.A."/>
            <person name="Ciobanu D."/>
            <person name="Clum A."/>
            <person name="Salamov A."/>
            <person name="Andreopoulos B."/>
            <person name="Cheng J.F."/>
            <person name="Woyke T."/>
            <person name="Pelin A."/>
            <person name="Henrissat B."/>
            <person name="Reynolds N.K."/>
            <person name="Benny G.L."/>
            <person name="Smith M.E."/>
            <person name="James T.Y."/>
            <person name="Grigoriev I.V."/>
        </authorList>
    </citation>
    <scope>NUCLEOTIDE SEQUENCE [LARGE SCALE GENOMIC DNA]</scope>
</reference>
<organism evidence="2 3">
    <name type="scientific">Piptocephalis cylindrospora</name>
    <dbReference type="NCBI Taxonomy" id="1907219"/>
    <lineage>
        <taxon>Eukaryota</taxon>
        <taxon>Fungi</taxon>
        <taxon>Fungi incertae sedis</taxon>
        <taxon>Zoopagomycota</taxon>
        <taxon>Zoopagomycotina</taxon>
        <taxon>Zoopagomycetes</taxon>
        <taxon>Zoopagales</taxon>
        <taxon>Piptocephalidaceae</taxon>
        <taxon>Piptocephalis</taxon>
    </lineage>
</organism>
<dbReference type="Proteomes" id="UP000267251">
    <property type="component" value="Unassembled WGS sequence"/>
</dbReference>
<keyword evidence="3" id="KW-1185">Reference proteome</keyword>
<dbReference type="EMBL" id="KZ987879">
    <property type="protein sequence ID" value="RKP14142.1"/>
    <property type="molecule type" value="Genomic_DNA"/>
</dbReference>
<name>A0A4P9Y5W1_9FUNG</name>
<dbReference type="AlphaFoldDB" id="A0A4P9Y5W1"/>
<protein>
    <submittedName>
        <fullName evidence="2">Uncharacterized protein</fullName>
    </submittedName>
</protein>
<proteinExistence type="predicted"/>
<evidence type="ECO:0000313" key="3">
    <source>
        <dbReference type="Proteomes" id="UP000267251"/>
    </source>
</evidence>
<feature type="compositionally biased region" description="Low complexity" evidence="1">
    <location>
        <begin position="245"/>
        <end position="299"/>
    </location>
</feature>
<sequence>MLLLGTSRKGKAQSLPFLLPFLIVILISNPFQPTHVLAGFPGASFSQMVQGTKKVAVAAATKGLAMCALPKLILQGVNPKTGYFLGFKTSWMQRMITDDFRSARYGAKVVPFVAQLLPMGGLMGGQMALMAKLAPQPPPPGVAGDEINNAAMKYSKMADAASRDISDLTEGGTRILLRNNMTLGNPTILDLTHQYSANIVNLNQVPDLTKFGNVGALLHVDPSFYVYQFDSPPTGTAEDTEKLQGRQQGQGQQQDQQQGQQQGQQQDQQQEQQQNQQQGQQLDQQQGQQQNQQQGQQQQ</sequence>
<evidence type="ECO:0000313" key="2">
    <source>
        <dbReference type="EMBL" id="RKP14142.1"/>
    </source>
</evidence>
<accession>A0A4P9Y5W1</accession>
<feature type="region of interest" description="Disordered" evidence="1">
    <location>
        <begin position="230"/>
        <end position="299"/>
    </location>
</feature>
<gene>
    <name evidence="2" type="ORF">BJ684DRAFT_19435</name>
</gene>